<accession>A0A518DNM3</accession>
<gene>
    <name evidence="1" type="ORF">Pla8534_12200</name>
</gene>
<evidence type="ECO:0008006" key="3">
    <source>
        <dbReference type="Google" id="ProtNLM"/>
    </source>
</evidence>
<dbReference type="Proteomes" id="UP000317648">
    <property type="component" value="Chromosome"/>
</dbReference>
<evidence type="ECO:0000313" key="2">
    <source>
        <dbReference type="Proteomes" id="UP000317648"/>
    </source>
</evidence>
<proteinExistence type="predicted"/>
<dbReference type="EMBL" id="CP036433">
    <property type="protein sequence ID" value="QDU93440.1"/>
    <property type="molecule type" value="Genomic_DNA"/>
</dbReference>
<dbReference type="RefSeq" id="WP_145050247.1">
    <property type="nucleotide sequence ID" value="NZ_CP036433.1"/>
</dbReference>
<dbReference type="AlphaFoldDB" id="A0A518DNM3"/>
<reference evidence="1 2" key="1">
    <citation type="submission" date="2019-02" db="EMBL/GenBank/DDBJ databases">
        <title>Deep-cultivation of Planctomycetes and their phenomic and genomic characterization uncovers novel biology.</title>
        <authorList>
            <person name="Wiegand S."/>
            <person name="Jogler M."/>
            <person name="Boedeker C."/>
            <person name="Pinto D."/>
            <person name="Vollmers J."/>
            <person name="Rivas-Marin E."/>
            <person name="Kohn T."/>
            <person name="Peeters S.H."/>
            <person name="Heuer A."/>
            <person name="Rast P."/>
            <person name="Oberbeckmann S."/>
            <person name="Bunk B."/>
            <person name="Jeske O."/>
            <person name="Meyerdierks A."/>
            <person name="Storesund J.E."/>
            <person name="Kallscheuer N."/>
            <person name="Luecker S."/>
            <person name="Lage O.M."/>
            <person name="Pohl T."/>
            <person name="Merkel B.J."/>
            <person name="Hornburger P."/>
            <person name="Mueller R.-W."/>
            <person name="Bruemmer F."/>
            <person name="Labrenz M."/>
            <person name="Spormann A.M."/>
            <person name="Op den Camp H."/>
            <person name="Overmann J."/>
            <person name="Amann R."/>
            <person name="Jetten M.S.M."/>
            <person name="Mascher T."/>
            <person name="Medema M.H."/>
            <person name="Devos D.P."/>
            <person name="Kaster A.-K."/>
            <person name="Ovreas L."/>
            <person name="Rohde M."/>
            <person name="Galperin M.Y."/>
            <person name="Jogler C."/>
        </authorList>
    </citation>
    <scope>NUCLEOTIDE SEQUENCE [LARGE SCALE GENOMIC DNA]</scope>
    <source>
        <strain evidence="1 2">Pla85_3_4</strain>
    </source>
</reference>
<keyword evidence="2" id="KW-1185">Reference proteome</keyword>
<dbReference type="OrthoDB" id="277685at2"/>
<protein>
    <recommendedName>
        <fullName evidence="3">Double zinc ribbon</fullName>
    </recommendedName>
</protein>
<dbReference type="KEGG" id="lcre:Pla8534_12200"/>
<name>A0A518DNM3_9BACT</name>
<organism evidence="1 2">
    <name type="scientific">Lignipirellula cremea</name>
    <dbReference type="NCBI Taxonomy" id="2528010"/>
    <lineage>
        <taxon>Bacteria</taxon>
        <taxon>Pseudomonadati</taxon>
        <taxon>Planctomycetota</taxon>
        <taxon>Planctomycetia</taxon>
        <taxon>Pirellulales</taxon>
        <taxon>Pirellulaceae</taxon>
        <taxon>Lignipirellula</taxon>
    </lineage>
</organism>
<evidence type="ECO:0000313" key="1">
    <source>
        <dbReference type="EMBL" id="QDU93440.1"/>
    </source>
</evidence>
<sequence>MDPAEFQRIDDEVDKVAEAVDELLNSEAAQPLKKALADLYNSGGKRYSASLNIVVAIFDEVAERGMSLLTTGVGVSEAGEIFRTWGDSSPQRYITDGEIQVAPHNYCPRCWGEWDFKLEHRECRHCGAVMGEHVKLLLDSDVCPHCEAGKISASSPKCDQCGFEVDPKLAVWG</sequence>